<proteinExistence type="predicted"/>
<feature type="region of interest" description="Disordered" evidence="1">
    <location>
        <begin position="452"/>
        <end position="597"/>
    </location>
</feature>
<feature type="compositionally biased region" description="Basic and acidic residues" evidence="1">
    <location>
        <begin position="1431"/>
        <end position="1444"/>
    </location>
</feature>
<feature type="compositionally biased region" description="Basic and acidic residues" evidence="1">
    <location>
        <begin position="545"/>
        <end position="576"/>
    </location>
</feature>
<sequence>MEGDSRAEGSKAGEKRGRERTANPTDTGAPENPPNSGTARPKKKRKKKEPSPPPPPKKPSTVDPSAIRRKDLPKDGESTKRAYQIHLCVMMGLEYSYSLPERPSPEAKARFQERRKDYNEYIKEALAGKTQYQKESEARAEAMRQKLDKVQFQRQALRKVPQTVLEIICARLARLGMDEFTPDVTEDATSDWNWMCKVVAAETFKTACNIGLYSRWKPLQRDWTNTAFLEFNFDNYVFSYLRRKAIAGREKAKERAIMEVDCKRRKEKGTRRGTQAALLGYPLRVQRLVSNPGAVSDPEPVPGRKDEYYVVDKPERASRVTDLVRWLDNIKWKQYHEPRNKDDRPTQGFTDRIIRLVPETPIPPKGCLVVPSASKTPLNYYNPAWFNQQDTLFHLRRSTLPFAALPADISINDLFGGAQPHSAVKMTDEQFNQQHGKLALAPYKLPSAEEIEEAKNAQKVPKDTRKADRERAKKAKEFEDMFCGGGSDSSSDESGTDSAFEEEEDEDEGGGGFADDKDDMDVDDDGQKKTKGKGKGRPRPKPKPKAKEKTKEKTKEKEREKEKEKEKEREKEKEPAEESPDEQNRTPTPTPRQPKIEVKVDPVPPEIVFTINKKFNWTGRGGCLHWIAHPRKKWEQYFNKNWTIVREGPIGSIPTSTDLRTNSIAFSNAVTFSQPKTRPPHTSQDALLGPWMYEHESLPIYWSWYRECEWEFWQREDGTVVREGPRGTIRVRMFDGAVFFVGDDDIKEEEEEEEMYDNTIVETFIYQGSKGYRVEGGLKGYIMLCTEYGRVLREGIQGTFNYSMTSNGTTPFPILTFIDGRIYGDTPAPFPVDYDFRSSRWYFPLKSTGELVGYLLVPENNWEFWLDSYGKIMKEGILGSFPYRVVDGKLEFLDEQSDENWIDIPVTRATSPDPAGPTDQDEDMFAASHSARLSPLFADSESEEEPTQPAAGGGDDLMASTDGPPVGSEVPDAPPPGSGTPDAPPPGFEVPRRPSETYAGRLFVWNGTNVYHSVDLSRQWEWIFSEGGELLREGPLASTYYVSTTDPKRILLRDRGGPPRDRAPPVNPWTREEVEFESATRAELDGLSGESGRWIHNGHNILYVKLEGRAWDAWFNALTRELLRQGPTGNTVSKSAPDHRVLFKRAPMLRFVDEEDRELWFDLDSGYPLHAGGVDDGIFEAVDDTTLRLKSNPRGVGKPPEGAEFYHLHMNDRQLAVFLDGQGKMYWFREEDGELAYEGPENSALFAFNEYDEKVSLDVVPEGWGTPPKGQYAIKVNGQMLVRVVDGLEECWRDQAGNEGWQHELIRLPTDYQPLQPPQHDNSQPPPPPPPPPHPPSSPYPSQPPSPHPPPTAPSLPPPPPPPPPPPSQASGFGTPRNFNLPPVTLPSTPINFGPLGLSSALPPMGSSSEQAASNDSPQGVEAMSTGSDSNEEKTIDAALRRSESGNSASTVRECKDLLDRGAENPRMSRNHPLVIEAR</sequence>
<keyword evidence="3" id="KW-1185">Reference proteome</keyword>
<organism evidence="2 3">
    <name type="scientific">Marasmius crinis-equi</name>
    <dbReference type="NCBI Taxonomy" id="585013"/>
    <lineage>
        <taxon>Eukaryota</taxon>
        <taxon>Fungi</taxon>
        <taxon>Dikarya</taxon>
        <taxon>Basidiomycota</taxon>
        <taxon>Agaricomycotina</taxon>
        <taxon>Agaricomycetes</taxon>
        <taxon>Agaricomycetidae</taxon>
        <taxon>Agaricales</taxon>
        <taxon>Marasmiineae</taxon>
        <taxon>Marasmiaceae</taxon>
        <taxon>Marasmius</taxon>
    </lineage>
</organism>
<feature type="compositionally biased region" description="Pro residues" evidence="1">
    <location>
        <begin position="972"/>
        <end position="988"/>
    </location>
</feature>
<feature type="compositionally biased region" description="Basic and acidic residues" evidence="1">
    <location>
        <begin position="1"/>
        <end position="21"/>
    </location>
</feature>
<evidence type="ECO:0000313" key="3">
    <source>
        <dbReference type="Proteomes" id="UP001465976"/>
    </source>
</evidence>
<dbReference type="PANTHER" id="PTHR24216">
    <property type="entry name" value="PAXILLIN-RELATED"/>
    <property type="match status" value="1"/>
</dbReference>
<dbReference type="EMBL" id="JBAHYK010001245">
    <property type="protein sequence ID" value="KAL0568848.1"/>
    <property type="molecule type" value="Genomic_DNA"/>
</dbReference>
<feature type="compositionally biased region" description="Basic residues" evidence="1">
    <location>
        <begin position="529"/>
        <end position="544"/>
    </location>
</feature>
<dbReference type="PANTHER" id="PTHR24216:SF65">
    <property type="entry name" value="PAXILLIN-LIKE PROTEIN 1"/>
    <property type="match status" value="1"/>
</dbReference>
<feature type="region of interest" description="Disordered" evidence="1">
    <location>
        <begin position="1"/>
        <end position="79"/>
    </location>
</feature>
<feature type="compositionally biased region" description="Basic and acidic residues" evidence="1">
    <location>
        <begin position="66"/>
        <end position="79"/>
    </location>
</feature>
<gene>
    <name evidence="2" type="ORF">V5O48_013126</name>
</gene>
<feature type="region of interest" description="Disordered" evidence="1">
    <location>
        <begin position="937"/>
        <end position="993"/>
    </location>
</feature>
<evidence type="ECO:0000313" key="2">
    <source>
        <dbReference type="EMBL" id="KAL0568848.1"/>
    </source>
</evidence>
<feature type="region of interest" description="Disordered" evidence="1">
    <location>
        <begin position="1311"/>
        <end position="1479"/>
    </location>
</feature>
<accession>A0ABR3F0X8</accession>
<reference evidence="2 3" key="1">
    <citation type="submission" date="2024-02" db="EMBL/GenBank/DDBJ databases">
        <title>A draft genome for the cacao thread blight pathogen Marasmius crinis-equi.</title>
        <authorList>
            <person name="Cohen S.P."/>
            <person name="Baruah I.K."/>
            <person name="Amoako-Attah I."/>
            <person name="Bukari Y."/>
            <person name="Meinhardt L.W."/>
            <person name="Bailey B.A."/>
        </authorList>
    </citation>
    <scope>NUCLEOTIDE SEQUENCE [LARGE SCALE GENOMIC DNA]</scope>
    <source>
        <strain evidence="2 3">GH-76</strain>
    </source>
</reference>
<feature type="region of interest" description="Disordered" evidence="1">
    <location>
        <begin position="903"/>
        <end position="922"/>
    </location>
</feature>
<feature type="compositionally biased region" description="Acidic residues" evidence="1">
    <location>
        <begin position="490"/>
        <end position="509"/>
    </location>
</feature>
<evidence type="ECO:0000256" key="1">
    <source>
        <dbReference type="SAM" id="MobiDB-lite"/>
    </source>
</evidence>
<feature type="compositionally biased region" description="Pro residues" evidence="1">
    <location>
        <begin position="1324"/>
        <end position="1368"/>
    </location>
</feature>
<feature type="compositionally biased region" description="Polar residues" evidence="1">
    <location>
        <begin position="1406"/>
        <end position="1418"/>
    </location>
</feature>
<name>A0ABR3F0X8_9AGAR</name>
<comment type="caution">
    <text evidence="2">The sequence shown here is derived from an EMBL/GenBank/DDBJ whole genome shotgun (WGS) entry which is preliminary data.</text>
</comment>
<feature type="compositionally biased region" description="Basic and acidic residues" evidence="1">
    <location>
        <begin position="453"/>
        <end position="479"/>
    </location>
</feature>
<protein>
    <submittedName>
        <fullName evidence="2">Uncharacterized protein</fullName>
    </submittedName>
</protein>
<dbReference type="Proteomes" id="UP001465976">
    <property type="component" value="Unassembled WGS sequence"/>
</dbReference>
<feature type="compositionally biased region" description="Basic and acidic residues" evidence="1">
    <location>
        <begin position="1453"/>
        <end position="1464"/>
    </location>
</feature>